<dbReference type="NCBIfam" id="TIGR02074">
    <property type="entry name" value="PBP_1a_fam"/>
    <property type="match status" value="1"/>
</dbReference>
<dbReference type="Gene3D" id="3.40.710.10">
    <property type="entry name" value="DD-peptidase/beta-lactamase superfamily"/>
    <property type="match status" value="1"/>
</dbReference>
<dbReference type="InterPro" id="IPR001264">
    <property type="entry name" value="Glyco_trans_51"/>
</dbReference>
<feature type="domain" description="Glycosyl transferase family 51" evidence="20">
    <location>
        <begin position="53"/>
        <end position="227"/>
    </location>
</feature>
<dbReference type="SUPFAM" id="SSF53955">
    <property type="entry name" value="Lysozyme-like"/>
    <property type="match status" value="1"/>
</dbReference>
<evidence type="ECO:0000256" key="15">
    <source>
        <dbReference type="ARBA" id="ARBA00023316"/>
    </source>
</evidence>
<evidence type="ECO:0000256" key="2">
    <source>
        <dbReference type="ARBA" id="ARBA00007739"/>
    </source>
</evidence>
<keyword evidence="5" id="KW-0645">Protease</keyword>
<keyword evidence="6" id="KW-0328">Glycosyltransferase</keyword>
<dbReference type="GO" id="GO:0008658">
    <property type="term" value="F:penicillin binding"/>
    <property type="evidence" value="ECO:0007669"/>
    <property type="project" value="InterPro"/>
</dbReference>
<evidence type="ECO:0000256" key="8">
    <source>
        <dbReference type="ARBA" id="ARBA00022692"/>
    </source>
</evidence>
<dbReference type="RefSeq" id="WP_113032186.1">
    <property type="nucleotide sequence ID" value="NZ_QMFB01000010.1"/>
</dbReference>
<dbReference type="Pfam" id="PF00912">
    <property type="entry name" value="Transgly"/>
    <property type="match status" value="1"/>
</dbReference>
<dbReference type="GO" id="GO:0030288">
    <property type="term" value="C:outer membrane-bounded periplasmic space"/>
    <property type="evidence" value="ECO:0007669"/>
    <property type="project" value="TreeGrafter"/>
</dbReference>
<evidence type="ECO:0000313" key="22">
    <source>
        <dbReference type="Proteomes" id="UP000250369"/>
    </source>
</evidence>
<evidence type="ECO:0000256" key="7">
    <source>
        <dbReference type="ARBA" id="ARBA00022679"/>
    </source>
</evidence>
<dbReference type="GO" id="GO:0008955">
    <property type="term" value="F:peptidoglycan glycosyltransferase activity"/>
    <property type="evidence" value="ECO:0007669"/>
    <property type="project" value="UniProtKB-EC"/>
</dbReference>
<evidence type="ECO:0000256" key="12">
    <source>
        <dbReference type="ARBA" id="ARBA00022989"/>
    </source>
</evidence>
<sequence length="663" mass="72154">MKKPKAIWMKMTIFFIAAVAAAIAAAAIWIGRMDVSGLNDPLPEPTTIYDRNGAPVTQLSSSKIDPVPLQDIPVQLLHAVIAVEDRRYYEHSGVDVKSIARALFTNAKSGEVMQGGSTITQQLAKNMFLTAEQTMGRKLKEAAMALKIESTLSKDQILELYINQIYFGEGRWGVQEAARLYFGKDVRDLSLPESALLAGLPKAPTRYSPIQNKEKALERRNLVLGLMKQEGYINEEEYDKAVNSPLALAKTGKDQTRGKHASYVDYVIEEAVKLYGFTEEQLLTGGLQLYTELDPKVQNAVEDVYASEDSFPKSTDDQLIQSGAVVLDPSTGGVRGMVGNRGDHVFRGFNRASQLKRQPGSTFKPLVVYAPALEKGYTPYSRLYDGPLDINGYRPQDWDRSTRGEVSLYEAVLSSWNIPAVWLLNEIGIDYGMDFASKLDIPLGKEDRTLGIALGGLQTGVSPLQMAQAYGMFPNQGKMNKAHAITRITTKDGQPLIEASVKPVQVMTPANANTMTAMLQDVVGKGTGTNAALSRPSAGKTGTTQLPDSPQFEGANGVKDAWFVGYTPELVTAVWLGYDQTDKDHYLTTSGGAYPAGIFRAIMTKALEGAPVTAFQRPPALGLSTGSGSDGPKENGNGHGNPKEKDKEKDKGKGKNKKDKDED</sequence>
<evidence type="ECO:0000256" key="3">
    <source>
        <dbReference type="ARBA" id="ARBA00022475"/>
    </source>
</evidence>
<dbReference type="PANTHER" id="PTHR32282:SF32">
    <property type="entry name" value="PENICILLIN-BINDING PROTEIN 2A"/>
    <property type="match status" value="1"/>
</dbReference>
<keyword evidence="12" id="KW-1133">Transmembrane helix</keyword>
<protein>
    <submittedName>
        <fullName evidence="21">Penicillin-binding protein</fullName>
    </submittedName>
</protein>
<dbReference type="Gene3D" id="1.10.3810.10">
    <property type="entry name" value="Biosynthetic peptidoglycan transglycosylase-like"/>
    <property type="match status" value="1"/>
</dbReference>
<reference evidence="21 22" key="1">
    <citation type="journal article" date="2009" name="Int. J. Syst. Evol. Microbiol.">
        <title>Paenibacillus contaminans sp. nov., isolated from a contaminated laboratory plate.</title>
        <authorList>
            <person name="Chou J.H."/>
            <person name="Lee J.H."/>
            <person name="Lin M.C."/>
            <person name="Chang P.S."/>
            <person name="Arun A.B."/>
            <person name="Young C.C."/>
            <person name="Chen W.M."/>
        </authorList>
    </citation>
    <scope>NUCLEOTIDE SEQUENCE [LARGE SCALE GENOMIC DNA]</scope>
    <source>
        <strain evidence="21 22">CKOBP-6</strain>
    </source>
</reference>
<evidence type="ECO:0000256" key="11">
    <source>
        <dbReference type="ARBA" id="ARBA00022984"/>
    </source>
</evidence>
<feature type="region of interest" description="Disordered" evidence="18">
    <location>
        <begin position="617"/>
        <end position="663"/>
    </location>
</feature>
<dbReference type="InterPro" id="IPR050396">
    <property type="entry name" value="Glycosyltr_51/Transpeptidase"/>
</dbReference>
<comment type="similarity">
    <text evidence="1">In the C-terminal section; belongs to the transpeptidase family.</text>
</comment>
<dbReference type="InterPro" id="IPR023346">
    <property type="entry name" value="Lysozyme-like_dom_sf"/>
</dbReference>
<evidence type="ECO:0000256" key="14">
    <source>
        <dbReference type="ARBA" id="ARBA00023268"/>
    </source>
</evidence>
<dbReference type="InterPro" id="IPR012338">
    <property type="entry name" value="Beta-lactam/transpept-like"/>
</dbReference>
<dbReference type="Pfam" id="PF00905">
    <property type="entry name" value="Transpeptidase"/>
    <property type="match status" value="1"/>
</dbReference>
<dbReference type="EMBL" id="QMFB01000010">
    <property type="protein sequence ID" value="RAV19756.1"/>
    <property type="molecule type" value="Genomic_DNA"/>
</dbReference>
<keyword evidence="8" id="KW-0812">Transmembrane</keyword>
<comment type="catalytic activity">
    <reaction evidence="16">
        <text>Preferential cleavage: (Ac)2-L-Lys-D-Ala-|-D-Ala. Also transpeptidation of peptidyl-alanyl moieties that are N-acyl substituents of D-alanine.</text>
        <dbReference type="EC" id="3.4.16.4"/>
    </reaction>
</comment>
<evidence type="ECO:0000256" key="1">
    <source>
        <dbReference type="ARBA" id="ARBA00007090"/>
    </source>
</evidence>
<proteinExistence type="inferred from homology"/>
<keyword evidence="13" id="KW-0472">Membrane</keyword>
<keyword evidence="22" id="KW-1185">Reference proteome</keyword>
<dbReference type="Proteomes" id="UP000250369">
    <property type="component" value="Unassembled WGS sequence"/>
</dbReference>
<dbReference type="FunFam" id="1.10.3810.10:FF:000001">
    <property type="entry name" value="Penicillin-binding protein 1A"/>
    <property type="match status" value="1"/>
</dbReference>
<keyword evidence="7" id="KW-0808">Transferase</keyword>
<dbReference type="InterPro" id="IPR001460">
    <property type="entry name" value="PCN-bd_Tpept"/>
</dbReference>
<evidence type="ECO:0000313" key="21">
    <source>
        <dbReference type="EMBL" id="RAV19756.1"/>
    </source>
</evidence>
<comment type="catalytic activity">
    <reaction evidence="17">
        <text>[GlcNAc-(1-&gt;4)-Mur2Ac(oyl-L-Ala-gamma-D-Glu-L-Lys-D-Ala-D-Ala)](n)-di-trans,octa-cis-undecaprenyl diphosphate + beta-D-GlcNAc-(1-&gt;4)-Mur2Ac(oyl-L-Ala-gamma-D-Glu-L-Lys-D-Ala-D-Ala)-di-trans,octa-cis-undecaprenyl diphosphate = [GlcNAc-(1-&gt;4)-Mur2Ac(oyl-L-Ala-gamma-D-Glu-L-Lys-D-Ala-D-Ala)](n+1)-di-trans,octa-cis-undecaprenyl diphosphate + di-trans,octa-cis-undecaprenyl diphosphate + H(+)</text>
        <dbReference type="Rhea" id="RHEA:23708"/>
        <dbReference type="Rhea" id="RHEA-COMP:9602"/>
        <dbReference type="Rhea" id="RHEA-COMP:9603"/>
        <dbReference type="ChEBI" id="CHEBI:15378"/>
        <dbReference type="ChEBI" id="CHEBI:58405"/>
        <dbReference type="ChEBI" id="CHEBI:60033"/>
        <dbReference type="ChEBI" id="CHEBI:78435"/>
        <dbReference type="EC" id="2.4.99.28"/>
    </reaction>
</comment>
<evidence type="ECO:0000256" key="10">
    <source>
        <dbReference type="ARBA" id="ARBA00022960"/>
    </source>
</evidence>
<evidence type="ECO:0000256" key="13">
    <source>
        <dbReference type="ARBA" id="ARBA00023136"/>
    </source>
</evidence>
<comment type="similarity">
    <text evidence="2">In the N-terminal section; belongs to the glycosyltransferase 51 family.</text>
</comment>
<evidence type="ECO:0000259" key="19">
    <source>
        <dbReference type="Pfam" id="PF00905"/>
    </source>
</evidence>
<evidence type="ECO:0000256" key="9">
    <source>
        <dbReference type="ARBA" id="ARBA00022801"/>
    </source>
</evidence>
<evidence type="ECO:0000259" key="20">
    <source>
        <dbReference type="Pfam" id="PF00912"/>
    </source>
</evidence>
<dbReference type="PANTHER" id="PTHR32282">
    <property type="entry name" value="BINDING PROTEIN TRANSPEPTIDASE, PUTATIVE-RELATED"/>
    <property type="match status" value="1"/>
</dbReference>
<dbReference type="GO" id="GO:0008360">
    <property type="term" value="P:regulation of cell shape"/>
    <property type="evidence" value="ECO:0007669"/>
    <property type="project" value="UniProtKB-KW"/>
</dbReference>
<dbReference type="InterPro" id="IPR036950">
    <property type="entry name" value="PBP_transglycosylase"/>
</dbReference>
<evidence type="ECO:0000256" key="18">
    <source>
        <dbReference type="SAM" id="MobiDB-lite"/>
    </source>
</evidence>
<dbReference type="GO" id="GO:0071555">
    <property type="term" value="P:cell wall organization"/>
    <property type="evidence" value="ECO:0007669"/>
    <property type="project" value="UniProtKB-KW"/>
</dbReference>
<organism evidence="21 22">
    <name type="scientific">Paenibacillus contaminans</name>
    <dbReference type="NCBI Taxonomy" id="450362"/>
    <lineage>
        <taxon>Bacteria</taxon>
        <taxon>Bacillati</taxon>
        <taxon>Bacillota</taxon>
        <taxon>Bacilli</taxon>
        <taxon>Bacillales</taxon>
        <taxon>Paenibacillaceae</taxon>
        <taxon>Paenibacillus</taxon>
    </lineage>
</organism>
<dbReference type="GO" id="GO:0006508">
    <property type="term" value="P:proteolysis"/>
    <property type="evidence" value="ECO:0007669"/>
    <property type="project" value="UniProtKB-KW"/>
</dbReference>
<evidence type="ECO:0000256" key="16">
    <source>
        <dbReference type="ARBA" id="ARBA00034000"/>
    </source>
</evidence>
<dbReference type="GO" id="GO:0009002">
    <property type="term" value="F:serine-type D-Ala-D-Ala carboxypeptidase activity"/>
    <property type="evidence" value="ECO:0007669"/>
    <property type="project" value="UniProtKB-EC"/>
</dbReference>
<keyword evidence="4" id="KW-0121">Carboxypeptidase</keyword>
<dbReference type="SUPFAM" id="SSF56601">
    <property type="entry name" value="beta-lactamase/transpeptidase-like"/>
    <property type="match status" value="1"/>
</dbReference>
<name>A0A329MKB3_9BACL</name>
<dbReference type="GO" id="GO:0009252">
    <property type="term" value="P:peptidoglycan biosynthetic process"/>
    <property type="evidence" value="ECO:0007669"/>
    <property type="project" value="UniProtKB-KW"/>
</dbReference>
<feature type="region of interest" description="Disordered" evidence="18">
    <location>
        <begin position="529"/>
        <end position="552"/>
    </location>
</feature>
<keyword evidence="9" id="KW-0378">Hydrolase</keyword>
<gene>
    <name evidence="21" type="ORF">DQG23_17580</name>
</gene>
<evidence type="ECO:0000256" key="17">
    <source>
        <dbReference type="ARBA" id="ARBA00049902"/>
    </source>
</evidence>
<keyword evidence="15" id="KW-0961">Cell wall biogenesis/degradation</keyword>
<evidence type="ECO:0000256" key="4">
    <source>
        <dbReference type="ARBA" id="ARBA00022645"/>
    </source>
</evidence>
<accession>A0A329MKB3</accession>
<keyword evidence="14" id="KW-0511">Multifunctional enzyme</keyword>
<keyword evidence="10" id="KW-0133">Cell shape</keyword>
<evidence type="ECO:0000256" key="5">
    <source>
        <dbReference type="ARBA" id="ARBA00022670"/>
    </source>
</evidence>
<keyword evidence="3" id="KW-1003">Cell membrane</keyword>
<feature type="compositionally biased region" description="Basic and acidic residues" evidence="18">
    <location>
        <begin position="641"/>
        <end position="663"/>
    </location>
</feature>
<comment type="caution">
    <text evidence="21">The sequence shown here is derived from an EMBL/GenBank/DDBJ whole genome shotgun (WGS) entry which is preliminary data.</text>
</comment>
<feature type="domain" description="Penicillin-binding protein transpeptidase" evidence="19">
    <location>
        <begin position="323"/>
        <end position="603"/>
    </location>
</feature>
<evidence type="ECO:0000256" key="6">
    <source>
        <dbReference type="ARBA" id="ARBA00022676"/>
    </source>
</evidence>
<dbReference type="OrthoDB" id="9766909at2"/>
<dbReference type="AlphaFoldDB" id="A0A329MKB3"/>
<keyword evidence="11" id="KW-0573">Peptidoglycan synthesis</keyword>